<evidence type="ECO:0000313" key="2">
    <source>
        <dbReference type="Proteomes" id="UP000321580"/>
    </source>
</evidence>
<dbReference type="EMBL" id="VOOR01000069">
    <property type="protein sequence ID" value="TXB61267.1"/>
    <property type="molecule type" value="Genomic_DNA"/>
</dbReference>
<evidence type="ECO:0000313" key="1">
    <source>
        <dbReference type="EMBL" id="TXB61267.1"/>
    </source>
</evidence>
<gene>
    <name evidence="1" type="ORF">FRY97_19935</name>
</gene>
<organism evidence="1 2">
    <name type="scientific">Phaeodactylibacter luteus</name>
    <dbReference type="NCBI Taxonomy" id="1564516"/>
    <lineage>
        <taxon>Bacteria</taxon>
        <taxon>Pseudomonadati</taxon>
        <taxon>Bacteroidota</taxon>
        <taxon>Saprospiria</taxon>
        <taxon>Saprospirales</taxon>
        <taxon>Haliscomenobacteraceae</taxon>
        <taxon>Phaeodactylibacter</taxon>
    </lineage>
</organism>
<protein>
    <submittedName>
        <fullName evidence="1">Uncharacterized protein</fullName>
    </submittedName>
</protein>
<dbReference type="RefSeq" id="WP_147169383.1">
    <property type="nucleotide sequence ID" value="NZ_VOOR01000069.1"/>
</dbReference>
<proteinExistence type="predicted"/>
<name>A0A5C6RG51_9BACT</name>
<reference evidence="1 2" key="1">
    <citation type="submission" date="2019-08" db="EMBL/GenBank/DDBJ databases">
        <title>Genome of Phaeodactylibacter luteus.</title>
        <authorList>
            <person name="Bowman J.P."/>
        </authorList>
    </citation>
    <scope>NUCLEOTIDE SEQUENCE [LARGE SCALE GENOMIC DNA]</scope>
    <source>
        <strain evidence="1 2">KCTC 42180</strain>
    </source>
</reference>
<dbReference type="Proteomes" id="UP000321580">
    <property type="component" value="Unassembled WGS sequence"/>
</dbReference>
<sequence length="100" mass="11626">MESKNIQNLSDLRRRKEILKLEMKVTQQAIRNTTKQAENRLKDRLIKGVLIPIGAGGLASLLFQQKEGVQEHRPSWLAFLKQLVDKIDERFSEQQEAKKE</sequence>
<accession>A0A5C6RG51</accession>
<dbReference type="AlphaFoldDB" id="A0A5C6RG51"/>
<comment type="caution">
    <text evidence="1">The sequence shown here is derived from an EMBL/GenBank/DDBJ whole genome shotgun (WGS) entry which is preliminary data.</text>
</comment>
<keyword evidence="2" id="KW-1185">Reference proteome</keyword>
<dbReference type="OrthoDB" id="9927468at2"/>